<dbReference type="PANTHER" id="PTHR43575">
    <property type="entry name" value="PROTEIN ABCI7, CHLOROPLASTIC"/>
    <property type="match status" value="1"/>
</dbReference>
<dbReference type="AlphaFoldDB" id="A0A101HRX7"/>
<proteinExistence type="predicted"/>
<evidence type="ECO:0000259" key="1">
    <source>
        <dbReference type="Pfam" id="PF01458"/>
    </source>
</evidence>
<dbReference type="Proteomes" id="UP000054092">
    <property type="component" value="Unassembled WGS sequence"/>
</dbReference>
<comment type="caution">
    <text evidence="2">The sequence shown here is derived from an EMBL/GenBank/DDBJ whole genome shotgun (WGS) entry which is preliminary data.</text>
</comment>
<gene>
    <name evidence="2" type="ORF">XD94_0536</name>
</gene>
<dbReference type="PANTHER" id="PTHR43575:SF1">
    <property type="entry name" value="PROTEIN ABCI7, CHLOROPLASTIC"/>
    <property type="match status" value="1"/>
</dbReference>
<dbReference type="InterPro" id="IPR000825">
    <property type="entry name" value="SUF_FeS_clus_asmbl_SufBD_core"/>
</dbReference>
<evidence type="ECO:0000313" key="2">
    <source>
        <dbReference type="EMBL" id="KUK81285.1"/>
    </source>
</evidence>
<sequence length="398" mass="44532">MEVTTDFVHNNYKMVRPPRREEVSVGDFADRDLLLTADLASPAMSAFISNRYSEYKKLSFPLWKRFKLTGMTLPDISVRHRTKYTDPNAKPMISLSSDEVELLDRLDFEGSDRKLLLLGDICFSEGTMISVPPRKRVSKPYVIPFSRDSRIMNNLFVSGKGSSIKLVIDSTSSGNWLLQNNRFLIKEDSTVEVLYINRMTERGYGFSNNLYFLEKNAKLRVVEASTGNASMAVFHMVLLEGEGAQASVEPLFVARGDTVLDMHYVVKAISRNSEGMISGSGVLLDNGRSVFRGTLDMRKGAKGSKASEHSSVLMLSQKARADTIPSLLVGESEVEASHAATVGSVDEQRVFYLMSRGFSRERAIRFIVQGTFEPVLKEIDKIFPTFTGVVRNEFAKEV</sequence>
<dbReference type="SUPFAM" id="SSF101960">
    <property type="entry name" value="Stabilizer of iron transporter SufD"/>
    <property type="match status" value="1"/>
</dbReference>
<feature type="domain" description="SUF system FeS cluster assembly SufBD core" evidence="1">
    <location>
        <begin position="153"/>
        <end position="370"/>
    </location>
</feature>
<organism evidence="2 3">
    <name type="scientific">Mesotoga prima</name>
    <dbReference type="NCBI Taxonomy" id="1184387"/>
    <lineage>
        <taxon>Bacteria</taxon>
        <taxon>Thermotogati</taxon>
        <taxon>Thermotogota</taxon>
        <taxon>Thermotogae</taxon>
        <taxon>Kosmotogales</taxon>
        <taxon>Kosmotogaceae</taxon>
        <taxon>Mesotoga</taxon>
    </lineage>
</organism>
<dbReference type="PATRIC" id="fig|1184387.3.peg.882"/>
<dbReference type="InterPro" id="IPR037284">
    <property type="entry name" value="SUF_FeS_clus_asmbl_SufBD_sf"/>
</dbReference>
<dbReference type="EMBL" id="LGGP01000068">
    <property type="protein sequence ID" value="KUK81285.1"/>
    <property type="molecule type" value="Genomic_DNA"/>
</dbReference>
<name>A0A101HRX7_9BACT</name>
<reference evidence="3" key="1">
    <citation type="journal article" date="2015" name="MBio">
        <title>Genome-Resolved Metagenomic Analysis Reveals Roles for Candidate Phyla and Other Microbial Community Members in Biogeochemical Transformations in Oil Reservoirs.</title>
        <authorList>
            <person name="Hu P."/>
            <person name="Tom L."/>
            <person name="Singh A."/>
            <person name="Thomas B.C."/>
            <person name="Baker B.J."/>
            <person name="Piceno Y.M."/>
            <person name="Andersen G.L."/>
            <person name="Banfield J.F."/>
        </authorList>
    </citation>
    <scope>NUCLEOTIDE SEQUENCE [LARGE SCALE GENOMIC DNA]</scope>
</reference>
<dbReference type="InterPro" id="IPR055346">
    <property type="entry name" value="Fe-S_cluster_assembly_SufBD"/>
</dbReference>
<dbReference type="Pfam" id="PF01458">
    <property type="entry name" value="SUFBD_core"/>
    <property type="match status" value="1"/>
</dbReference>
<accession>A0A101HRX7</accession>
<protein>
    <submittedName>
        <fullName evidence="2">ABC-type transport system involved in Fe-S cluster assembly, permease component</fullName>
    </submittedName>
</protein>
<dbReference type="GO" id="GO:0016226">
    <property type="term" value="P:iron-sulfur cluster assembly"/>
    <property type="evidence" value="ECO:0007669"/>
    <property type="project" value="InterPro"/>
</dbReference>
<evidence type="ECO:0000313" key="3">
    <source>
        <dbReference type="Proteomes" id="UP000054092"/>
    </source>
</evidence>